<feature type="compositionally biased region" description="Basic and acidic residues" evidence="1">
    <location>
        <begin position="326"/>
        <end position="336"/>
    </location>
</feature>
<name>A0A1X6MIM9_9APHY</name>
<dbReference type="GeneID" id="36326551"/>
<evidence type="ECO:0000313" key="2">
    <source>
        <dbReference type="EMBL" id="OSX56022.1"/>
    </source>
</evidence>
<dbReference type="OrthoDB" id="2158839at2759"/>
<dbReference type="RefSeq" id="XP_024332816.1">
    <property type="nucleotide sequence ID" value="XM_024481601.1"/>
</dbReference>
<dbReference type="STRING" id="670580.A0A1X6MIM9"/>
<sequence>MADAPRLASDPGLQLCPEFADPEYGILRQGLVAAGQVASDAAATEHLIAIWSAHNAAKRALWAAQVEGDRLADADRLLLEAEARQHADDAAAEEALLAREKRRPQLGTLHFDRDAPSFLDQRPSAYALHKLAKGEYVELWYFTVEGCATAGNDRSTAEEAYGITRTDDTLALRPLAAHRASRQAVPDEKLTWDQFCAGNSELQLAVEAADWPAAHVAMLEAFFYTLSRHPFTRRPRGKDALLLYQARLRRHWHTRLAQDEGYNLSNIKEDLLNEMLQEIASIAHEDRISRLDRFLAASEEHDRARRVSYRAPPVRERRSATPPARRATEPRARPARDYAPSRSSARESGFSKGAGASGRATCAICLGPHLFGDIAKCRSSTLWSGGPARSSRNAAGRIVSPDGAVLCTDFQRFSGCANTSRAHLHECSGCGKPDHGAAKCSLAQRA</sequence>
<gene>
    <name evidence="2" type="ORF">POSPLADRAFT_1063071</name>
</gene>
<dbReference type="AlphaFoldDB" id="A0A1X6MIM9"/>
<feature type="region of interest" description="Disordered" evidence="1">
    <location>
        <begin position="305"/>
        <end position="357"/>
    </location>
</feature>
<evidence type="ECO:0000256" key="1">
    <source>
        <dbReference type="SAM" id="MobiDB-lite"/>
    </source>
</evidence>
<keyword evidence="3" id="KW-1185">Reference proteome</keyword>
<organism evidence="2 3">
    <name type="scientific">Postia placenta MAD-698-R-SB12</name>
    <dbReference type="NCBI Taxonomy" id="670580"/>
    <lineage>
        <taxon>Eukaryota</taxon>
        <taxon>Fungi</taxon>
        <taxon>Dikarya</taxon>
        <taxon>Basidiomycota</taxon>
        <taxon>Agaricomycotina</taxon>
        <taxon>Agaricomycetes</taxon>
        <taxon>Polyporales</taxon>
        <taxon>Adustoporiaceae</taxon>
        <taxon>Rhodonia</taxon>
    </lineage>
</organism>
<reference evidence="2 3" key="1">
    <citation type="submission" date="2017-04" db="EMBL/GenBank/DDBJ databases">
        <title>Genome Sequence of the Model Brown-Rot Fungus Postia placenta SB12.</title>
        <authorList>
            <consortium name="DOE Joint Genome Institute"/>
            <person name="Gaskell J."/>
            <person name="Kersten P."/>
            <person name="Larrondo L.F."/>
            <person name="Canessa P."/>
            <person name="Martinez D."/>
            <person name="Hibbett D."/>
            <person name="Schmoll M."/>
            <person name="Kubicek C.P."/>
            <person name="Martinez A.T."/>
            <person name="Yadav J."/>
            <person name="Master E."/>
            <person name="Magnuson J.K."/>
            <person name="James T."/>
            <person name="Yaver D."/>
            <person name="Berka R."/>
            <person name="Labutti K."/>
            <person name="Lipzen A."/>
            <person name="Aerts A."/>
            <person name="Barry K."/>
            <person name="Henrissat B."/>
            <person name="Blanchette R."/>
            <person name="Grigoriev I."/>
            <person name="Cullen D."/>
        </authorList>
    </citation>
    <scope>NUCLEOTIDE SEQUENCE [LARGE SCALE GENOMIC DNA]</scope>
    <source>
        <strain evidence="2 3">MAD-698-R-SB12</strain>
    </source>
</reference>
<dbReference type="Proteomes" id="UP000194127">
    <property type="component" value="Unassembled WGS sequence"/>
</dbReference>
<evidence type="ECO:0000313" key="3">
    <source>
        <dbReference type="Proteomes" id="UP000194127"/>
    </source>
</evidence>
<proteinExistence type="predicted"/>
<dbReference type="EMBL" id="KZ110654">
    <property type="protein sequence ID" value="OSX56022.1"/>
    <property type="molecule type" value="Genomic_DNA"/>
</dbReference>
<protein>
    <submittedName>
        <fullName evidence="2">Uncharacterized protein</fullName>
    </submittedName>
</protein>
<accession>A0A1X6MIM9</accession>